<name>A0A6P0GLR4_9ACTN</name>
<protein>
    <submittedName>
        <fullName evidence="2">DUF2993 domain-containing protein</fullName>
    </submittedName>
</protein>
<reference evidence="2 3" key="1">
    <citation type="submission" date="2019-12" db="EMBL/GenBank/DDBJ databases">
        <title>WGS of CPCC 203550 I12A-02606.</title>
        <authorList>
            <person name="Jiang Z."/>
        </authorList>
    </citation>
    <scope>NUCLEOTIDE SEQUENCE [LARGE SCALE GENOMIC DNA]</scope>
    <source>
        <strain evidence="2 3">I12A-02606</strain>
    </source>
</reference>
<dbReference type="InterPro" id="IPR021373">
    <property type="entry name" value="DUF2993"/>
</dbReference>
<accession>A0A6P0GLR4</accession>
<keyword evidence="1" id="KW-0812">Transmembrane</keyword>
<dbReference type="Proteomes" id="UP000471126">
    <property type="component" value="Unassembled WGS sequence"/>
</dbReference>
<dbReference type="RefSeq" id="WP_163478345.1">
    <property type="nucleotide sequence ID" value="NZ_JAAGWE010000037.1"/>
</dbReference>
<feature type="transmembrane region" description="Helical" evidence="1">
    <location>
        <begin position="20"/>
        <end position="39"/>
    </location>
</feature>
<evidence type="ECO:0000313" key="2">
    <source>
        <dbReference type="EMBL" id="NEM08269.1"/>
    </source>
</evidence>
<dbReference type="Pfam" id="PF11209">
    <property type="entry name" value="LmeA"/>
    <property type="match status" value="1"/>
</dbReference>
<evidence type="ECO:0000313" key="3">
    <source>
        <dbReference type="Proteomes" id="UP000471126"/>
    </source>
</evidence>
<dbReference type="EMBL" id="JAAGWE010000037">
    <property type="protein sequence ID" value="NEM08269.1"/>
    <property type="molecule type" value="Genomic_DNA"/>
</dbReference>
<gene>
    <name evidence="2" type="ORF">GCU54_20060</name>
</gene>
<keyword evidence="1" id="KW-1133">Transmembrane helix</keyword>
<comment type="caution">
    <text evidence="2">The sequence shown here is derived from an EMBL/GenBank/DDBJ whole genome shotgun (WGS) entry which is preliminary data.</text>
</comment>
<keyword evidence="1" id="KW-0472">Membrane</keyword>
<dbReference type="AlphaFoldDB" id="A0A6P0GLR4"/>
<sequence>MSADVGADEGPDPWAGGRRRTVGLAVTVVLGTALLLWAAEWLARSGAESVLAGTVQEQTGVSERPTVEVHGGPVLLQALRGRYDDVHVEVQSLSSGPLRLVDHTTRLEGVYLSFQDLVDGSTDRVFVEQAAEEALVTYGDLDRYLGFAGRDLHAEPAMDGQVRFTGSVDVLGELRTVSALTRVDAEEGALLVRPTRLDTTQPLEGIGELLVTQRFTFPVPLDSLLFEQGTVEVTAGSSGLTVRTSGQGVVLGS</sequence>
<evidence type="ECO:0000256" key="1">
    <source>
        <dbReference type="SAM" id="Phobius"/>
    </source>
</evidence>
<proteinExistence type="predicted"/>
<organism evidence="2 3">
    <name type="scientific">Geodermatophilus normandii</name>
    <dbReference type="NCBI Taxonomy" id="1137989"/>
    <lineage>
        <taxon>Bacteria</taxon>
        <taxon>Bacillati</taxon>
        <taxon>Actinomycetota</taxon>
        <taxon>Actinomycetes</taxon>
        <taxon>Geodermatophilales</taxon>
        <taxon>Geodermatophilaceae</taxon>
        <taxon>Geodermatophilus</taxon>
    </lineage>
</organism>